<dbReference type="Pfam" id="PF12704">
    <property type="entry name" value="MacB_PCD"/>
    <property type="match status" value="1"/>
</dbReference>
<feature type="transmembrane region" description="Helical" evidence="6">
    <location>
        <begin position="698"/>
        <end position="721"/>
    </location>
</feature>
<evidence type="ECO:0000313" key="10">
    <source>
        <dbReference type="Proteomes" id="UP000445000"/>
    </source>
</evidence>
<keyword evidence="10" id="KW-1185">Reference proteome</keyword>
<evidence type="ECO:0000256" key="4">
    <source>
        <dbReference type="ARBA" id="ARBA00022989"/>
    </source>
</evidence>
<organism evidence="9 10">
    <name type="scientific">Steroidobacter agaridevorans</name>
    <dbReference type="NCBI Taxonomy" id="2695856"/>
    <lineage>
        <taxon>Bacteria</taxon>
        <taxon>Pseudomonadati</taxon>
        <taxon>Pseudomonadota</taxon>
        <taxon>Gammaproteobacteria</taxon>
        <taxon>Steroidobacterales</taxon>
        <taxon>Steroidobacteraceae</taxon>
        <taxon>Steroidobacter</taxon>
    </lineage>
</organism>
<comment type="subcellular location">
    <subcellularLocation>
        <location evidence="1">Cell membrane</location>
        <topology evidence="1">Multi-pass membrane protein</topology>
    </subcellularLocation>
</comment>
<keyword evidence="5 6" id="KW-0472">Membrane</keyword>
<evidence type="ECO:0000313" key="9">
    <source>
        <dbReference type="EMBL" id="GFE83221.1"/>
    </source>
</evidence>
<dbReference type="InterPro" id="IPR025857">
    <property type="entry name" value="MacB_PCD"/>
</dbReference>
<evidence type="ECO:0000256" key="3">
    <source>
        <dbReference type="ARBA" id="ARBA00022692"/>
    </source>
</evidence>
<comment type="caution">
    <text evidence="9">The sequence shown here is derived from an EMBL/GenBank/DDBJ whole genome shotgun (WGS) entry which is preliminary data.</text>
</comment>
<feature type="transmembrane region" description="Helical" evidence="6">
    <location>
        <begin position="742"/>
        <end position="762"/>
    </location>
</feature>
<dbReference type="InterPro" id="IPR050250">
    <property type="entry name" value="Macrolide_Exporter_MacB"/>
</dbReference>
<name>A0A829YK40_9GAMM</name>
<dbReference type="PANTHER" id="PTHR30572:SF18">
    <property type="entry name" value="ABC-TYPE MACROLIDE FAMILY EXPORT SYSTEM PERMEASE COMPONENT 2"/>
    <property type="match status" value="1"/>
</dbReference>
<keyword evidence="3 6" id="KW-0812">Transmembrane</keyword>
<gene>
    <name evidence="9" type="ORF">GCM10011487_52210</name>
</gene>
<dbReference type="Pfam" id="PF02687">
    <property type="entry name" value="FtsX"/>
    <property type="match status" value="2"/>
</dbReference>
<dbReference type="RefSeq" id="WP_161814869.1">
    <property type="nucleotide sequence ID" value="NZ_BLJN01000006.1"/>
</dbReference>
<dbReference type="GO" id="GO:0005886">
    <property type="term" value="C:plasma membrane"/>
    <property type="evidence" value="ECO:0007669"/>
    <property type="project" value="UniProtKB-SubCell"/>
</dbReference>
<feature type="domain" description="ABC3 transporter permease C-terminal" evidence="7">
    <location>
        <begin position="702"/>
        <end position="811"/>
    </location>
</feature>
<feature type="transmembrane region" description="Helical" evidence="6">
    <location>
        <begin position="436"/>
        <end position="454"/>
    </location>
</feature>
<sequence length="821" mass="89238">MLANYFAAAIRNLLRNRAYTLINLFGLSLGFAAATLIALYARDEFSYDRFVPNHDRIYRVGEIIEPPGRSPMRLSVTSTTDAEALKLAFPEVEAATRLIPSNLRLSAKQDNEGATLASFWADPSFFDVFPLSGVAGNLANALSQPDSLVLTRRAARQLFSREDVVGETIRVAPDTVMRVAAVVENFPSNSHLNGEVFLPGAASFSPLVTLTAEQRQPGALRSENAYTYVRLRAGANIHDVRSRLRAFTDSHVSGSVNGTPIAKSYTFTLTPLADIHLQPRSIGDIKPPTDVRVLHALIAVAVLILVVACGNFISMMTARASRRAVEVGVRKAAGATQRQIMIQFMGECLFYALLALLPAVVAVELVLPAFNGFLRREIAFDYLTDPRLGLGLIGLTMLTGLAAGAYPALYLSRFKPNAVLRGTALTPQSSRARQSLVVAQFAILIALLVATFTVNRQIHFAIEDRLRLPTDQIYLASEALGCPSSFTDAIPTLGRVKAVTCVSGSTLGFDHISVNFVSPHGGGNVNGRAAQIDYSFFDVFGIQPIAGRLLSPQLGQDDLLRKDPNTADNPTLVVNEAAARALGYSSPADAVGTFARWQRLSFMDGRLQFQGQSSSKIAAVVPDFSIGSVRDVIGPTAYYIDPTVSARMVFRFDGGSVQQSLESVRELWEKHSSTAFQGMFLDQFVNALYEDVLTQSAIFTWFSAVAVVLAALGLLGLAIFTAERRTKEIGLRKVMGARRTDILLFLGWQFARPVLWANLIAWPCAYLVMQRWLQGFAYHTDIGVLTFVIAGALALVIALATVAGHAMLVARAKPVEALRYE</sequence>
<feature type="domain" description="ABC3 transporter permease C-terminal" evidence="7">
    <location>
        <begin position="299"/>
        <end position="415"/>
    </location>
</feature>
<evidence type="ECO:0000259" key="8">
    <source>
        <dbReference type="Pfam" id="PF12704"/>
    </source>
</evidence>
<evidence type="ECO:0000256" key="5">
    <source>
        <dbReference type="ARBA" id="ARBA00023136"/>
    </source>
</evidence>
<feature type="transmembrane region" description="Helical" evidence="6">
    <location>
        <begin position="348"/>
        <end position="370"/>
    </location>
</feature>
<feature type="transmembrane region" description="Helical" evidence="6">
    <location>
        <begin position="782"/>
        <end position="810"/>
    </location>
</feature>
<dbReference type="Proteomes" id="UP000445000">
    <property type="component" value="Unassembled WGS sequence"/>
</dbReference>
<reference evidence="10" key="1">
    <citation type="submission" date="2020-01" db="EMBL/GenBank/DDBJ databases">
        <title>'Steroidobacter agaridevorans' sp. nov., agar-degrading bacteria isolated from rhizosphere soils.</title>
        <authorList>
            <person name="Ikenaga M."/>
            <person name="Kataoka M."/>
            <person name="Murouchi A."/>
            <person name="Katsuragi S."/>
            <person name="Sakai M."/>
        </authorList>
    </citation>
    <scope>NUCLEOTIDE SEQUENCE [LARGE SCALE GENOMIC DNA]</scope>
    <source>
        <strain evidence="10">YU21-B</strain>
    </source>
</reference>
<evidence type="ECO:0000256" key="2">
    <source>
        <dbReference type="ARBA" id="ARBA00022475"/>
    </source>
</evidence>
<protein>
    <submittedName>
        <fullName evidence="9">ABC transporter permease</fullName>
    </submittedName>
</protein>
<feature type="domain" description="MacB-like periplasmic core" evidence="8">
    <location>
        <begin position="20"/>
        <end position="246"/>
    </location>
</feature>
<evidence type="ECO:0000256" key="6">
    <source>
        <dbReference type="SAM" id="Phobius"/>
    </source>
</evidence>
<dbReference type="InterPro" id="IPR003838">
    <property type="entry name" value="ABC3_permease_C"/>
</dbReference>
<dbReference type="AlphaFoldDB" id="A0A829YK40"/>
<evidence type="ECO:0000259" key="7">
    <source>
        <dbReference type="Pfam" id="PF02687"/>
    </source>
</evidence>
<keyword evidence="2" id="KW-1003">Cell membrane</keyword>
<feature type="transmembrane region" description="Helical" evidence="6">
    <location>
        <begin position="21"/>
        <end position="41"/>
    </location>
</feature>
<evidence type="ECO:0000256" key="1">
    <source>
        <dbReference type="ARBA" id="ARBA00004651"/>
    </source>
</evidence>
<feature type="transmembrane region" description="Helical" evidence="6">
    <location>
        <begin position="293"/>
        <end position="313"/>
    </location>
</feature>
<dbReference type="PANTHER" id="PTHR30572">
    <property type="entry name" value="MEMBRANE COMPONENT OF TRANSPORTER-RELATED"/>
    <property type="match status" value="1"/>
</dbReference>
<keyword evidence="4 6" id="KW-1133">Transmembrane helix</keyword>
<dbReference type="GO" id="GO:0022857">
    <property type="term" value="F:transmembrane transporter activity"/>
    <property type="evidence" value="ECO:0007669"/>
    <property type="project" value="TreeGrafter"/>
</dbReference>
<proteinExistence type="predicted"/>
<dbReference type="EMBL" id="BLJN01000006">
    <property type="protein sequence ID" value="GFE83221.1"/>
    <property type="molecule type" value="Genomic_DNA"/>
</dbReference>
<feature type="transmembrane region" description="Helical" evidence="6">
    <location>
        <begin position="390"/>
        <end position="411"/>
    </location>
</feature>
<accession>A0A829YK40</accession>